<dbReference type="Proteomes" id="UP001732700">
    <property type="component" value="Chromosome 5D"/>
</dbReference>
<evidence type="ECO:0000313" key="1">
    <source>
        <dbReference type="EnsemblPlants" id="AVESA.00010b.r2.5DG0970700.1.CDS.1"/>
    </source>
</evidence>
<dbReference type="EnsemblPlants" id="AVESA.00010b.r2.5DG0970700.1">
    <property type="protein sequence ID" value="AVESA.00010b.r2.5DG0970700.1.CDS.1"/>
    <property type="gene ID" value="AVESA.00010b.r2.5DG0970700"/>
</dbReference>
<evidence type="ECO:0000313" key="2">
    <source>
        <dbReference type="Proteomes" id="UP001732700"/>
    </source>
</evidence>
<reference evidence="1" key="2">
    <citation type="submission" date="2025-09" db="UniProtKB">
        <authorList>
            <consortium name="EnsemblPlants"/>
        </authorList>
    </citation>
    <scope>IDENTIFICATION</scope>
</reference>
<protein>
    <submittedName>
        <fullName evidence="1">Uncharacterized protein</fullName>
    </submittedName>
</protein>
<reference evidence="1" key="1">
    <citation type="submission" date="2021-05" db="EMBL/GenBank/DDBJ databases">
        <authorList>
            <person name="Scholz U."/>
            <person name="Mascher M."/>
            <person name="Fiebig A."/>
        </authorList>
    </citation>
    <scope>NUCLEOTIDE SEQUENCE [LARGE SCALE GENOMIC DNA]</scope>
</reference>
<accession>A0ACD5YHJ3</accession>
<keyword evidence="2" id="KW-1185">Reference proteome</keyword>
<organism evidence="1 2">
    <name type="scientific">Avena sativa</name>
    <name type="common">Oat</name>
    <dbReference type="NCBI Taxonomy" id="4498"/>
    <lineage>
        <taxon>Eukaryota</taxon>
        <taxon>Viridiplantae</taxon>
        <taxon>Streptophyta</taxon>
        <taxon>Embryophyta</taxon>
        <taxon>Tracheophyta</taxon>
        <taxon>Spermatophyta</taxon>
        <taxon>Magnoliopsida</taxon>
        <taxon>Liliopsida</taxon>
        <taxon>Poales</taxon>
        <taxon>Poaceae</taxon>
        <taxon>BOP clade</taxon>
        <taxon>Pooideae</taxon>
        <taxon>Poodae</taxon>
        <taxon>Poeae</taxon>
        <taxon>Poeae Chloroplast Group 1 (Aveneae type)</taxon>
        <taxon>Aveninae</taxon>
        <taxon>Avena</taxon>
    </lineage>
</organism>
<sequence>MATACWSSLPFDLIHRIAGCFLAAADLDFYMDFRAVCHNWRSATDDPSNTLDRRFRPHNWVMLDYPSHGEDARLLVNTATGRFHLKNTPLLRKYFVVAVTTDGLLLLAGRDVPHLACVLNPFTGYIVRFAARMRPGVVAGAVSGSSPPYLVIYCNDSMKLYRANPDSKCFVRYKKKYAYPLVRKAVQGCIAIDGHQDVLPPLHPGVVTKITDMMTAFVTDMPNPENIGSWKRCFLVESAGETLVIFKHGNAMEVFKVKMGGRHALEQVQSIGDRAIFIGGCHRCLSLDAGKFPSIEANCIYFTEYLGSPSTHIYHLKDGKQGQSVIATEDAPSVELPAFICNPLTAHPFTIILVISLYTLNCQAIQATQVLEYEDGLLEKLQTGQLSISDLLLQASMGDTDSESSDD</sequence>
<proteinExistence type="predicted"/>
<name>A0ACD5YHJ3_AVESA</name>